<evidence type="ECO:0000313" key="2">
    <source>
        <dbReference type="EMBL" id="GAA0768428.1"/>
    </source>
</evidence>
<sequence>MASRLLTFVVWALVAASGLFWGLKLFTHARGLPDNAQATRQVVSQGGDLSRLLGTVVVAAAEEEPEDASDRFKLLGVVAPAGHIGPGVALIAVGDQPARAWRTGAVVDGDTVLLSVGKRSAQLGPKGGPVSAELNLPEPAVAAASPARPVLSIGAGGVHGPQGQGPLAQPRPMTAQPAPQPAQSNDDDE</sequence>
<evidence type="ECO:0000256" key="1">
    <source>
        <dbReference type="SAM" id="MobiDB-lite"/>
    </source>
</evidence>
<reference evidence="3" key="1">
    <citation type="journal article" date="2019" name="Int. J. Syst. Evol. Microbiol.">
        <title>The Global Catalogue of Microorganisms (GCM) 10K type strain sequencing project: providing services to taxonomists for standard genome sequencing and annotation.</title>
        <authorList>
            <consortium name="The Broad Institute Genomics Platform"/>
            <consortium name="The Broad Institute Genome Sequencing Center for Infectious Disease"/>
            <person name="Wu L."/>
            <person name="Ma J."/>
        </authorList>
    </citation>
    <scope>NUCLEOTIDE SEQUENCE [LARGE SCALE GENOMIC DNA]</scope>
    <source>
        <strain evidence="3">JCM 15503</strain>
    </source>
</reference>
<feature type="compositionally biased region" description="Gly residues" evidence="1">
    <location>
        <begin position="154"/>
        <end position="163"/>
    </location>
</feature>
<evidence type="ECO:0000313" key="3">
    <source>
        <dbReference type="Proteomes" id="UP001500279"/>
    </source>
</evidence>
<dbReference type="RefSeq" id="WP_231010194.1">
    <property type="nucleotide sequence ID" value="NZ_BAAAEW010000047.1"/>
</dbReference>
<name>A0ABP3VUM4_9BURK</name>
<accession>A0ABP3VUM4</accession>
<gene>
    <name evidence="2" type="ORF">GCM10009107_58250</name>
</gene>
<dbReference type="EMBL" id="BAAAEW010000047">
    <property type="protein sequence ID" value="GAA0768428.1"/>
    <property type="molecule type" value="Genomic_DNA"/>
</dbReference>
<feature type="region of interest" description="Disordered" evidence="1">
    <location>
        <begin position="151"/>
        <end position="189"/>
    </location>
</feature>
<evidence type="ECO:0008006" key="4">
    <source>
        <dbReference type="Google" id="ProtNLM"/>
    </source>
</evidence>
<proteinExistence type="predicted"/>
<protein>
    <recommendedName>
        <fullName evidence="4">Type II secretion system protein GspC N-terminal domain-containing protein</fullName>
    </recommendedName>
</protein>
<feature type="compositionally biased region" description="Low complexity" evidence="1">
    <location>
        <begin position="164"/>
        <end position="183"/>
    </location>
</feature>
<keyword evidence="3" id="KW-1185">Reference proteome</keyword>
<comment type="caution">
    <text evidence="2">The sequence shown here is derived from an EMBL/GenBank/DDBJ whole genome shotgun (WGS) entry which is preliminary data.</text>
</comment>
<dbReference type="Proteomes" id="UP001500279">
    <property type="component" value="Unassembled WGS sequence"/>
</dbReference>
<organism evidence="2 3">
    <name type="scientific">Ideonella azotifigens</name>
    <dbReference type="NCBI Taxonomy" id="513160"/>
    <lineage>
        <taxon>Bacteria</taxon>
        <taxon>Pseudomonadati</taxon>
        <taxon>Pseudomonadota</taxon>
        <taxon>Betaproteobacteria</taxon>
        <taxon>Burkholderiales</taxon>
        <taxon>Sphaerotilaceae</taxon>
        <taxon>Ideonella</taxon>
    </lineage>
</organism>